<evidence type="ECO:0000313" key="6">
    <source>
        <dbReference type="Proteomes" id="UP001559623"/>
    </source>
</evidence>
<accession>A0ABV3X7A4</accession>
<dbReference type="InterPro" id="IPR029052">
    <property type="entry name" value="Metallo-depent_PP-like"/>
</dbReference>
<gene>
    <name evidence="5" type="ORF">QCO44_10675</name>
</gene>
<dbReference type="RefSeq" id="WP_368847802.1">
    <property type="nucleotide sequence ID" value="NZ_CP194411.1"/>
</dbReference>
<dbReference type="Gene3D" id="3.60.21.10">
    <property type="match status" value="1"/>
</dbReference>
<feature type="domain" description="Calcineurin-like phosphoesterase" evidence="4">
    <location>
        <begin position="153"/>
        <end position="327"/>
    </location>
</feature>
<reference evidence="5 6" key="1">
    <citation type="submission" date="2023-04" db="EMBL/GenBank/DDBJ databases">
        <title>Genome Sequence of Selenomonas sputigena ATCC 33150.</title>
        <authorList>
            <person name="Miller D.P."/>
            <person name="Anvari S."/>
            <person name="Polson S.W."/>
            <person name="Macdonald M."/>
            <person name="Mcdowell J.V."/>
        </authorList>
    </citation>
    <scope>NUCLEOTIDE SEQUENCE [LARGE SCALE GENOMIC DNA]</scope>
    <source>
        <strain evidence="5 6">ATCC 33150</strain>
    </source>
</reference>
<protein>
    <submittedName>
        <fullName evidence="5">Metallophosphoesterase</fullName>
    </submittedName>
</protein>
<keyword evidence="2" id="KW-0378">Hydrolase</keyword>
<sequence length="382" mass="41683">MYHFIALLLAFLLVLFGAVFWALRYLLEGRRLLICRTAAAFFGLGTAAAVLLWQNPLASVMGMGNSISFISVLCMTELFLAFLVLAAVFFRALYRRILAVPEDAGRRRLLAAAGLYPAAALGAALYGNLYERTAVVERYYDIPVAADSLSGYTVAQLSDVHLGMFFSLEELRSLLEQTAAAAPQALLLTGDVFDHPAWTREAAALIGSFTASFPDGIWYCHGNHEHLRGIELVEDALAATDIRLLTNCAQCVREGTVPLYFAGVDYPMEGHRKGGEAFLQEKAELTASALAQVPENAVTVLLAHHPEFIDDAAEYGVRLVLTGHTHGSQFGLFGLPLLPVFKYTRGIVEKGRTTGYVHSGNGSWFPCRIGCPPEIAYFTLRA</sequence>
<dbReference type="SUPFAM" id="SSF56300">
    <property type="entry name" value="Metallo-dependent phosphatases"/>
    <property type="match status" value="1"/>
</dbReference>
<organism evidence="5 6">
    <name type="scientific">Selenomonas sputigena</name>
    <dbReference type="NCBI Taxonomy" id="69823"/>
    <lineage>
        <taxon>Bacteria</taxon>
        <taxon>Bacillati</taxon>
        <taxon>Bacillota</taxon>
        <taxon>Negativicutes</taxon>
        <taxon>Selenomonadales</taxon>
        <taxon>Selenomonadaceae</taxon>
        <taxon>Selenomonas</taxon>
    </lineage>
</organism>
<keyword evidence="3" id="KW-0812">Transmembrane</keyword>
<comment type="caution">
    <text evidence="5">The sequence shown here is derived from an EMBL/GenBank/DDBJ whole genome shotgun (WGS) entry which is preliminary data.</text>
</comment>
<keyword evidence="1" id="KW-0479">Metal-binding</keyword>
<evidence type="ECO:0000256" key="1">
    <source>
        <dbReference type="ARBA" id="ARBA00022723"/>
    </source>
</evidence>
<evidence type="ECO:0000256" key="2">
    <source>
        <dbReference type="ARBA" id="ARBA00022801"/>
    </source>
</evidence>
<dbReference type="PANTHER" id="PTHR31302">
    <property type="entry name" value="TRANSMEMBRANE PROTEIN WITH METALLOPHOSPHOESTERASE DOMAIN-RELATED"/>
    <property type="match status" value="1"/>
</dbReference>
<evidence type="ECO:0000256" key="3">
    <source>
        <dbReference type="SAM" id="Phobius"/>
    </source>
</evidence>
<dbReference type="EMBL" id="JARVLH010000007">
    <property type="protein sequence ID" value="MEX5286086.1"/>
    <property type="molecule type" value="Genomic_DNA"/>
</dbReference>
<keyword evidence="3" id="KW-1133">Transmembrane helix</keyword>
<dbReference type="InterPro" id="IPR051158">
    <property type="entry name" value="Metallophosphoesterase_sf"/>
</dbReference>
<evidence type="ECO:0000313" key="5">
    <source>
        <dbReference type="EMBL" id="MEX5286086.1"/>
    </source>
</evidence>
<name>A0ABV3X7A4_9FIRM</name>
<dbReference type="PANTHER" id="PTHR31302:SF31">
    <property type="entry name" value="PHOSPHODIESTERASE YAEI"/>
    <property type="match status" value="1"/>
</dbReference>
<dbReference type="Proteomes" id="UP001559623">
    <property type="component" value="Unassembled WGS sequence"/>
</dbReference>
<proteinExistence type="predicted"/>
<feature type="transmembrane region" description="Helical" evidence="3">
    <location>
        <begin position="109"/>
        <end position="129"/>
    </location>
</feature>
<feature type="transmembrane region" description="Helical" evidence="3">
    <location>
        <begin position="6"/>
        <end position="26"/>
    </location>
</feature>
<evidence type="ECO:0000259" key="4">
    <source>
        <dbReference type="Pfam" id="PF00149"/>
    </source>
</evidence>
<dbReference type="Pfam" id="PF00149">
    <property type="entry name" value="Metallophos"/>
    <property type="match status" value="1"/>
</dbReference>
<dbReference type="InterPro" id="IPR004843">
    <property type="entry name" value="Calcineurin-like_PHP"/>
</dbReference>
<keyword evidence="3" id="KW-0472">Membrane</keyword>
<feature type="transmembrane region" description="Helical" evidence="3">
    <location>
        <begin position="66"/>
        <end position="89"/>
    </location>
</feature>
<keyword evidence="6" id="KW-1185">Reference proteome</keyword>
<feature type="transmembrane region" description="Helical" evidence="3">
    <location>
        <begin position="33"/>
        <end position="54"/>
    </location>
</feature>